<organism evidence="2 3">
    <name type="scientific">Euplotes crassus</name>
    <dbReference type="NCBI Taxonomy" id="5936"/>
    <lineage>
        <taxon>Eukaryota</taxon>
        <taxon>Sar</taxon>
        <taxon>Alveolata</taxon>
        <taxon>Ciliophora</taxon>
        <taxon>Intramacronucleata</taxon>
        <taxon>Spirotrichea</taxon>
        <taxon>Hypotrichia</taxon>
        <taxon>Euplotida</taxon>
        <taxon>Euplotidae</taxon>
        <taxon>Moneuplotes</taxon>
    </lineage>
</organism>
<gene>
    <name evidence="2" type="ORF">ECRASSUSDP1_LOCUS18172</name>
</gene>
<dbReference type="Proteomes" id="UP001295684">
    <property type="component" value="Unassembled WGS sequence"/>
</dbReference>
<evidence type="ECO:0000313" key="3">
    <source>
        <dbReference type="Proteomes" id="UP001295684"/>
    </source>
</evidence>
<dbReference type="PANTHER" id="PTHR36562">
    <property type="entry name" value="SERINE/ARGININE REPETITIVE MATRIX 2"/>
    <property type="match status" value="1"/>
</dbReference>
<evidence type="ECO:0000313" key="2">
    <source>
        <dbReference type="EMBL" id="CAI2376795.1"/>
    </source>
</evidence>
<dbReference type="AlphaFoldDB" id="A0AAD1XQR0"/>
<feature type="region of interest" description="Disordered" evidence="1">
    <location>
        <begin position="141"/>
        <end position="234"/>
    </location>
</feature>
<dbReference type="PANTHER" id="PTHR36562:SF5">
    <property type="entry name" value="SERINE_ARGININE REPETITIVE MATRIX 2"/>
    <property type="match status" value="1"/>
</dbReference>
<dbReference type="GO" id="GO:0005634">
    <property type="term" value="C:nucleus"/>
    <property type="evidence" value="ECO:0007669"/>
    <property type="project" value="TreeGrafter"/>
</dbReference>
<feature type="compositionally biased region" description="Basic residues" evidence="1">
    <location>
        <begin position="201"/>
        <end position="234"/>
    </location>
</feature>
<evidence type="ECO:0008006" key="4">
    <source>
        <dbReference type="Google" id="ProtNLM"/>
    </source>
</evidence>
<dbReference type="InterPro" id="IPR051372">
    <property type="entry name" value="CWC21"/>
</dbReference>
<feature type="compositionally biased region" description="Basic and acidic residues" evidence="1">
    <location>
        <begin position="158"/>
        <end position="200"/>
    </location>
</feature>
<name>A0AAD1XQR0_EUPCR</name>
<dbReference type="EMBL" id="CAMPGE010018376">
    <property type="protein sequence ID" value="CAI2376795.1"/>
    <property type="molecule type" value="Genomic_DNA"/>
</dbReference>
<protein>
    <recommendedName>
        <fullName evidence="4">Pre-mRNA-splicing factor CWC21</fullName>
    </recommendedName>
</protein>
<accession>A0AAD1XQR0</accession>
<sequence length="234" mass="28151">MYNGVGLQTARGSGTSGYVQKSLAYAQQKRSQKNDYVEQLKKMRENPLPPPKPANRAILDHEARRREANRRFIKNKGLDKSKAKSRMLVEKVDTHLAKLEKEKAMNKIANAFNIDDNKFEQGAAFDIELQEMKRLERLAEMQEKKKERRREEKKRRRMIEEENERLRELERDDRDESGSNGDKKERSERSDRSDRSSDRRDRKKRKHRRKEKKDRKEKHKKHKRRRSHSRDRSD</sequence>
<comment type="caution">
    <text evidence="2">The sequence shown here is derived from an EMBL/GenBank/DDBJ whole genome shotgun (WGS) entry which is preliminary data.</text>
</comment>
<evidence type="ECO:0000256" key="1">
    <source>
        <dbReference type="SAM" id="MobiDB-lite"/>
    </source>
</evidence>
<proteinExistence type="predicted"/>
<reference evidence="2" key="1">
    <citation type="submission" date="2023-07" db="EMBL/GenBank/DDBJ databases">
        <authorList>
            <consortium name="AG Swart"/>
            <person name="Singh M."/>
            <person name="Singh A."/>
            <person name="Seah K."/>
            <person name="Emmerich C."/>
        </authorList>
    </citation>
    <scope>NUCLEOTIDE SEQUENCE</scope>
    <source>
        <strain evidence="2">DP1</strain>
    </source>
</reference>
<keyword evidence="3" id="KW-1185">Reference proteome</keyword>
<feature type="compositionally biased region" description="Basic residues" evidence="1">
    <location>
        <begin position="146"/>
        <end position="157"/>
    </location>
</feature>